<feature type="domain" description="ATP-citrate synthase/succinyl-CoA ligase C-terminal" evidence="2">
    <location>
        <begin position="85"/>
        <end position="160"/>
    </location>
</feature>
<protein>
    <submittedName>
        <fullName evidence="3">Succinyl-CoA synthetase beta subunit</fullName>
    </submittedName>
</protein>
<dbReference type="Pfam" id="PF00549">
    <property type="entry name" value="Ligase_CoA"/>
    <property type="match status" value="1"/>
</dbReference>
<dbReference type="GO" id="GO:0000166">
    <property type="term" value="F:nucleotide binding"/>
    <property type="evidence" value="ECO:0007669"/>
    <property type="project" value="UniProtKB-KW"/>
</dbReference>
<gene>
    <name evidence="3" type="ORF">B1A_17523</name>
</gene>
<dbReference type="GO" id="GO:0006099">
    <property type="term" value="P:tricarboxylic acid cycle"/>
    <property type="evidence" value="ECO:0007669"/>
    <property type="project" value="TreeGrafter"/>
</dbReference>
<dbReference type="AlphaFoldDB" id="T0YWW3"/>
<dbReference type="PANTHER" id="PTHR11815:SF10">
    <property type="entry name" value="SUCCINATE--COA LIGASE [GDP-FORMING] SUBUNIT BETA, MITOCHONDRIAL"/>
    <property type="match status" value="1"/>
</dbReference>
<dbReference type="PROSITE" id="PS01217">
    <property type="entry name" value="SUCCINYL_COA_LIG_3"/>
    <property type="match status" value="1"/>
</dbReference>
<reference evidence="3" key="2">
    <citation type="journal article" date="2014" name="ISME J.">
        <title>Microbial stratification in low pH oxic and suboxic macroscopic growths along an acid mine drainage.</title>
        <authorList>
            <person name="Mendez-Garcia C."/>
            <person name="Mesa V."/>
            <person name="Sprenger R.R."/>
            <person name="Richter M."/>
            <person name="Diez M.S."/>
            <person name="Solano J."/>
            <person name="Bargiela R."/>
            <person name="Golyshina O.V."/>
            <person name="Manteca A."/>
            <person name="Ramos J.L."/>
            <person name="Gallego J.R."/>
            <person name="Llorente I."/>
            <person name="Martins Dos Santos V.A."/>
            <person name="Jensen O.N."/>
            <person name="Pelaez A.I."/>
            <person name="Sanchez J."/>
            <person name="Ferrer M."/>
        </authorList>
    </citation>
    <scope>NUCLEOTIDE SEQUENCE</scope>
</reference>
<dbReference type="Gene3D" id="3.40.50.261">
    <property type="entry name" value="Succinyl-CoA synthetase domains"/>
    <property type="match status" value="1"/>
</dbReference>
<organism evidence="3">
    <name type="scientific">mine drainage metagenome</name>
    <dbReference type="NCBI Taxonomy" id="410659"/>
    <lineage>
        <taxon>unclassified sequences</taxon>
        <taxon>metagenomes</taxon>
        <taxon>ecological metagenomes</taxon>
    </lineage>
</organism>
<keyword evidence="1" id="KW-0547">Nucleotide-binding</keyword>
<dbReference type="GO" id="GO:0004775">
    <property type="term" value="F:succinate-CoA ligase (ADP-forming) activity"/>
    <property type="evidence" value="ECO:0007669"/>
    <property type="project" value="TreeGrafter"/>
</dbReference>
<dbReference type="GO" id="GO:0006104">
    <property type="term" value="P:succinyl-CoA metabolic process"/>
    <property type="evidence" value="ECO:0007669"/>
    <property type="project" value="TreeGrafter"/>
</dbReference>
<dbReference type="InterPro" id="IPR005811">
    <property type="entry name" value="SUCC_ACL_C"/>
</dbReference>
<feature type="non-terminal residue" evidence="3">
    <location>
        <position position="1"/>
    </location>
</feature>
<evidence type="ECO:0000259" key="2">
    <source>
        <dbReference type="Pfam" id="PF00549"/>
    </source>
</evidence>
<feature type="non-terminal residue" evidence="3">
    <location>
        <position position="177"/>
    </location>
</feature>
<comment type="caution">
    <text evidence="3">The sequence shown here is derived from an EMBL/GenBank/DDBJ whole genome shotgun (WGS) entry which is preliminary data.</text>
</comment>
<dbReference type="InterPro" id="IPR016102">
    <property type="entry name" value="Succinyl-CoA_synth-like"/>
</dbReference>
<dbReference type="GO" id="GO:0042709">
    <property type="term" value="C:succinate-CoA ligase complex"/>
    <property type="evidence" value="ECO:0007669"/>
    <property type="project" value="TreeGrafter"/>
</dbReference>
<dbReference type="InterPro" id="IPR017866">
    <property type="entry name" value="Succ-CoA_synthase_bsu_CS"/>
</dbReference>
<proteinExistence type="predicted"/>
<dbReference type="SUPFAM" id="SSF56059">
    <property type="entry name" value="Glutathione synthetase ATP-binding domain-like"/>
    <property type="match status" value="1"/>
</dbReference>
<dbReference type="EMBL" id="AUZX01012890">
    <property type="protein sequence ID" value="EQD37528.1"/>
    <property type="molecule type" value="Genomic_DNA"/>
</dbReference>
<evidence type="ECO:0000313" key="3">
    <source>
        <dbReference type="EMBL" id="EQD37528.1"/>
    </source>
</evidence>
<evidence type="ECO:0000256" key="1">
    <source>
        <dbReference type="ARBA" id="ARBA00022741"/>
    </source>
</evidence>
<accession>T0YWW3</accession>
<sequence>KQVASIIQKLYDVFRAEDAELVEINPLVVTPEGKVIAADARLNIDDAALFRHKGLPEVEEGTELERKVHEIGLAFVQLDGDIAVMANGAGMAMATLDALQHYGGRPANFLDAGGGASVEPTAQAMAVLLEMKPKAIFVNIFGGITRCDDVATAIVQVKKTHGIPVRSSSALSARTSR</sequence>
<name>T0YWW3_9ZZZZ</name>
<dbReference type="PANTHER" id="PTHR11815">
    <property type="entry name" value="SUCCINYL-COA SYNTHETASE BETA CHAIN"/>
    <property type="match status" value="1"/>
</dbReference>
<reference evidence="3" key="1">
    <citation type="submission" date="2013-08" db="EMBL/GenBank/DDBJ databases">
        <authorList>
            <person name="Mendez C."/>
            <person name="Richter M."/>
            <person name="Ferrer M."/>
            <person name="Sanchez J."/>
        </authorList>
    </citation>
    <scope>NUCLEOTIDE SEQUENCE</scope>
</reference>
<dbReference type="Gene3D" id="3.30.470.20">
    <property type="entry name" value="ATP-grasp fold, B domain"/>
    <property type="match status" value="1"/>
</dbReference>
<dbReference type="SUPFAM" id="SSF52210">
    <property type="entry name" value="Succinyl-CoA synthetase domains"/>
    <property type="match status" value="1"/>
</dbReference>